<proteinExistence type="predicted"/>
<evidence type="ECO:0008006" key="3">
    <source>
        <dbReference type="Google" id="ProtNLM"/>
    </source>
</evidence>
<comment type="caution">
    <text evidence="2">The sequence shown here is derived from an EMBL/GenBank/DDBJ whole genome shotgun (WGS) entry which is preliminary data.</text>
</comment>
<keyword evidence="1" id="KW-0808">Transferase</keyword>
<gene>
    <name evidence="2" type="ORF">SDC9_59547</name>
</gene>
<dbReference type="SUPFAM" id="SSF53756">
    <property type="entry name" value="UDP-Glycosyltransferase/glycogen phosphorylase"/>
    <property type="match status" value="1"/>
</dbReference>
<organism evidence="2">
    <name type="scientific">bioreactor metagenome</name>
    <dbReference type="NCBI Taxonomy" id="1076179"/>
    <lineage>
        <taxon>unclassified sequences</taxon>
        <taxon>metagenomes</taxon>
        <taxon>ecological metagenomes</taxon>
    </lineage>
</organism>
<reference evidence="2" key="1">
    <citation type="submission" date="2019-08" db="EMBL/GenBank/DDBJ databases">
        <authorList>
            <person name="Kucharzyk K."/>
            <person name="Murdoch R.W."/>
            <person name="Higgins S."/>
            <person name="Loffler F."/>
        </authorList>
    </citation>
    <scope>NUCLEOTIDE SEQUENCE</scope>
</reference>
<dbReference type="AlphaFoldDB" id="A0A644XAF7"/>
<dbReference type="GO" id="GO:0009103">
    <property type="term" value="P:lipopolysaccharide biosynthetic process"/>
    <property type="evidence" value="ECO:0007669"/>
    <property type="project" value="TreeGrafter"/>
</dbReference>
<dbReference type="Gene3D" id="3.40.50.2000">
    <property type="entry name" value="Glycogen Phosphorylase B"/>
    <property type="match status" value="2"/>
</dbReference>
<dbReference type="EMBL" id="VSSQ01002081">
    <property type="protein sequence ID" value="MPM13192.1"/>
    <property type="molecule type" value="Genomic_DNA"/>
</dbReference>
<dbReference type="Pfam" id="PF13692">
    <property type="entry name" value="Glyco_trans_1_4"/>
    <property type="match status" value="1"/>
</dbReference>
<dbReference type="PANTHER" id="PTHR46401:SF2">
    <property type="entry name" value="GLYCOSYLTRANSFERASE WBBK-RELATED"/>
    <property type="match status" value="1"/>
</dbReference>
<sequence length="345" mass="38501">MIKVLFCGKDKFIYHRTRVILKGIEKTPGISATVFPISKRDSENASTLSKLSAENDFVFVPAFRHKDVAWVKKHSNAPVVFDPLISEYLTKVIDYGQWYKAPTKYLLDFRAIHAADYLIADTQAMKDYYGGFFHFPPSKTAVVPVGYIADDFSPLKNNNDNSDFHTGFYGSFVPLQGTDVIAKAASLLRNENIVFDIIGNGATYKSFLSSIEKMKVPNIRLLGWLPYKDLSEAISRFDVALGIFGGSGKAARVIPNKLFHYAAMKKCIITLDSKAVREIFSPGENIIEIKRDAETLAETILKLKEDTALREKIAGAGCDLVSESFNEISIAKTLLRFLTEIKSSQ</sequence>
<protein>
    <recommendedName>
        <fullName evidence="3">Glycosyl transferase family 1 domain-containing protein</fullName>
    </recommendedName>
</protein>
<evidence type="ECO:0000313" key="2">
    <source>
        <dbReference type="EMBL" id="MPM13192.1"/>
    </source>
</evidence>
<dbReference type="GO" id="GO:0016757">
    <property type="term" value="F:glycosyltransferase activity"/>
    <property type="evidence" value="ECO:0007669"/>
    <property type="project" value="TreeGrafter"/>
</dbReference>
<dbReference type="PANTHER" id="PTHR46401">
    <property type="entry name" value="GLYCOSYLTRANSFERASE WBBK-RELATED"/>
    <property type="match status" value="1"/>
</dbReference>
<accession>A0A644XAF7</accession>
<evidence type="ECO:0000256" key="1">
    <source>
        <dbReference type="ARBA" id="ARBA00022679"/>
    </source>
</evidence>
<name>A0A644XAF7_9ZZZZ</name>